<dbReference type="GO" id="GO:0006355">
    <property type="term" value="P:regulation of DNA-templated transcription"/>
    <property type="evidence" value="ECO:0007669"/>
    <property type="project" value="InterPro"/>
</dbReference>
<accession>A0A8J7MES3</accession>
<proteinExistence type="predicted"/>
<dbReference type="GO" id="GO:0005524">
    <property type="term" value="F:ATP binding"/>
    <property type="evidence" value="ECO:0007669"/>
    <property type="project" value="UniProtKB-KW"/>
</dbReference>
<name>A0A8J7MES3_9BACT</name>
<keyword evidence="4" id="KW-0808">Transferase</keyword>
<sequence length="403" mass="44708">MKSGFLDKLIARLDRVEPGEVQSLVTRLVRENGFFESVFESLQEGLFITDLDGNITYINHSAGRLFGLNTTQCVGQQIDATIRGLSWSKLADPKKVVSRDMEIFYPEHRLLNFYLAPILHETEDESRSQSLGFLLLVRDITNSSKEAEAMMESEKLNALTLLAAGVAHEIGNPLNSLGIHLQLMSRKIRKLPDEVAAGLNEHLVTAQAEIARLDNILKEFLQAIRPTAPKREPKQLHEILRSTLSVIEPELKQRNVQVALEMADSLPLLELDSEQIQQAIYNLIRNAAQALPADGGIITISSQLNDYDVTLSIQDEGSGIPPEVMGSIFEPYHSTKESGTGLGLLIVRRILREHGGEIEIESQEGVGSKVKLYFPLNEPGMRMLESSSDSIIEVEPIQPNSPS</sequence>
<dbReference type="InterPro" id="IPR036097">
    <property type="entry name" value="HisK_dim/P_sf"/>
</dbReference>
<dbReference type="Gene3D" id="1.10.287.130">
    <property type="match status" value="1"/>
</dbReference>
<evidence type="ECO:0000256" key="6">
    <source>
        <dbReference type="ARBA" id="ARBA00022777"/>
    </source>
</evidence>
<dbReference type="SUPFAM" id="SSF55874">
    <property type="entry name" value="ATPase domain of HSP90 chaperone/DNA topoisomerase II/histidine kinase"/>
    <property type="match status" value="1"/>
</dbReference>
<dbReference type="EMBL" id="JAENIM010000039">
    <property type="protein sequence ID" value="MBK1791173.1"/>
    <property type="molecule type" value="Genomic_DNA"/>
</dbReference>
<dbReference type="Gene3D" id="3.30.450.20">
    <property type="entry name" value="PAS domain"/>
    <property type="match status" value="1"/>
</dbReference>
<dbReference type="Pfam" id="PF00512">
    <property type="entry name" value="HisKA"/>
    <property type="match status" value="1"/>
</dbReference>
<organism evidence="11 12">
    <name type="scientific">Persicirhabdus sediminis</name>
    <dbReference type="NCBI Taxonomy" id="454144"/>
    <lineage>
        <taxon>Bacteria</taxon>
        <taxon>Pseudomonadati</taxon>
        <taxon>Verrucomicrobiota</taxon>
        <taxon>Verrucomicrobiia</taxon>
        <taxon>Verrucomicrobiales</taxon>
        <taxon>Verrucomicrobiaceae</taxon>
        <taxon>Persicirhabdus</taxon>
    </lineage>
</organism>
<dbReference type="SMART" id="SM00091">
    <property type="entry name" value="PAS"/>
    <property type="match status" value="1"/>
</dbReference>
<dbReference type="InterPro" id="IPR003594">
    <property type="entry name" value="HATPase_dom"/>
</dbReference>
<dbReference type="PROSITE" id="PS50109">
    <property type="entry name" value="HIS_KIN"/>
    <property type="match status" value="1"/>
</dbReference>
<dbReference type="InterPro" id="IPR000014">
    <property type="entry name" value="PAS"/>
</dbReference>
<dbReference type="GO" id="GO:0000155">
    <property type="term" value="F:phosphorelay sensor kinase activity"/>
    <property type="evidence" value="ECO:0007669"/>
    <property type="project" value="InterPro"/>
</dbReference>
<dbReference type="InterPro" id="IPR036890">
    <property type="entry name" value="HATPase_C_sf"/>
</dbReference>
<evidence type="ECO:0000259" key="9">
    <source>
        <dbReference type="PROSITE" id="PS50109"/>
    </source>
</evidence>
<dbReference type="InterPro" id="IPR003661">
    <property type="entry name" value="HisK_dim/P_dom"/>
</dbReference>
<evidence type="ECO:0000259" key="10">
    <source>
        <dbReference type="PROSITE" id="PS50112"/>
    </source>
</evidence>
<dbReference type="SUPFAM" id="SSF55785">
    <property type="entry name" value="PYP-like sensor domain (PAS domain)"/>
    <property type="match status" value="1"/>
</dbReference>
<dbReference type="EC" id="2.7.13.3" evidence="2"/>
<evidence type="ECO:0000256" key="3">
    <source>
        <dbReference type="ARBA" id="ARBA00022553"/>
    </source>
</evidence>
<evidence type="ECO:0000313" key="11">
    <source>
        <dbReference type="EMBL" id="MBK1791173.1"/>
    </source>
</evidence>
<keyword evidence="5" id="KW-0547">Nucleotide-binding</keyword>
<dbReference type="PROSITE" id="PS50112">
    <property type="entry name" value="PAS"/>
    <property type="match status" value="1"/>
</dbReference>
<dbReference type="NCBIfam" id="TIGR00229">
    <property type="entry name" value="sensory_box"/>
    <property type="match status" value="1"/>
</dbReference>
<dbReference type="Gene3D" id="3.30.565.10">
    <property type="entry name" value="Histidine kinase-like ATPase, C-terminal domain"/>
    <property type="match status" value="1"/>
</dbReference>
<evidence type="ECO:0000256" key="5">
    <source>
        <dbReference type="ARBA" id="ARBA00022741"/>
    </source>
</evidence>
<evidence type="ECO:0000256" key="4">
    <source>
        <dbReference type="ARBA" id="ARBA00022679"/>
    </source>
</evidence>
<dbReference type="SMART" id="SM00387">
    <property type="entry name" value="HATPase_c"/>
    <property type="match status" value="1"/>
</dbReference>
<dbReference type="AlphaFoldDB" id="A0A8J7MES3"/>
<dbReference type="Proteomes" id="UP000624703">
    <property type="component" value="Unassembled WGS sequence"/>
</dbReference>
<evidence type="ECO:0000256" key="1">
    <source>
        <dbReference type="ARBA" id="ARBA00000085"/>
    </source>
</evidence>
<evidence type="ECO:0000256" key="8">
    <source>
        <dbReference type="ARBA" id="ARBA00023012"/>
    </source>
</evidence>
<comment type="caution">
    <text evidence="11">The sequence shown here is derived from an EMBL/GenBank/DDBJ whole genome shotgun (WGS) entry which is preliminary data.</text>
</comment>
<comment type="catalytic activity">
    <reaction evidence="1">
        <text>ATP + protein L-histidine = ADP + protein N-phospho-L-histidine.</text>
        <dbReference type="EC" id="2.7.13.3"/>
    </reaction>
</comment>
<dbReference type="Pfam" id="PF02518">
    <property type="entry name" value="HATPase_c"/>
    <property type="match status" value="1"/>
</dbReference>
<keyword evidence="7" id="KW-0067">ATP-binding</keyword>
<feature type="domain" description="PAS" evidence="10">
    <location>
        <begin position="31"/>
        <end position="77"/>
    </location>
</feature>
<dbReference type="Pfam" id="PF00989">
    <property type="entry name" value="PAS"/>
    <property type="match status" value="1"/>
</dbReference>
<dbReference type="InterPro" id="IPR035965">
    <property type="entry name" value="PAS-like_dom_sf"/>
</dbReference>
<dbReference type="InterPro" id="IPR005467">
    <property type="entry name" value="His_kinase_dom"/>
</dbReference>
<dbReference type="InterPro" id="IPR004358">
    <property type="entry name" value="Sig_transdc_His_kin-like_C"/>
</dbReference>
<dbReference type="SMART" id="SM00388">
    <property type="entry name" value="HisKA"/>
    <property type="match status" value="1"/>
</dbReference>
<dbReference type="CDD" id="cd00075">
    <property type="entry name" value="HATPase"/>
    <property type="match status" value="1"/>
</dbReference>
<keyword evidence="6" id="KW-0418">Kinase</keyword>
<dbReference type="CDD" id="cd00082">
    <property type="entry name" value="HisKA"/>
    <property type="match status" value="1"/>
</dbReference>
<dbReference type="RefSeq" id="WP_200311187.1">
    <property type="nucleotide sequence ID" value="NZ_JAENIM010000039.1"/>
</dbReference>
<protein>
    <recommendedName>
        <fullName evidence="2">histidine kinase</fullName>
        <ecNumber evidence="2">2.7.13.3</ecNumber>
    </recommendedName>
</protein>
<dbReference type="PANTHER" id="PTHR43065">
    <property type="entry name" value="SENSOR HISTIDINE KINASE"/>
    <property type="match status" value="1"/>
</dbReference>
<reference evidence="11" key="1">
    <citation type="submission" date="2021-01" db="EMBL/GenBank/DDBJ databases">
        <title>Modified the classification status of verrucomicrobia.</title>
        <authorList>
            <person name="Feng X."/>
        </authorList>
    </citation>
    <scope>NUCLEOTIDE SEQUENCE</scope>
    <source>
        <strain evidence="11">_KCTC 22039</strain>
    </source>
</reference>
<gene>
    <name evidence="11" type="ORF">JIN82_08420</name>
</gene>
<keyword evidence="12" id="KW-1185">Reference proteome</keyword>
<dbReference type="PRINTS" id="PR00344">
    <property type="entry name" value="BCTRLSENSOR"/>
</dbReference>
<dbReference type="PANTHER" id="PTHR43065:SF10">
    <property type="entry name" value="PEROXIDE STRESS-ACTIVATED HISTIDINE KINASE MAK3"/>
    <property type="match status" value="1"/>
</dbReference>
<evidence type="ECO:0000256" key="7">
    <source>
        <dbReference type="ARBA" id="ARBA00022840"/>
    </source>
</evidence>
<dbReference type="SUPFAM" id="SSF47384">
    <property type="entry name" value="Homodimeric domain of signal transducing histidine kinase"/>
    <property type="match status" value="1"/>
</dbReference>
<dbReference type="CDD" id="cd00130">
    <property type="entry name" value="PAS"/>
    <property type="match status" value="1"/>
</dbReference>
<dbReference type="InterPro" id="IPR013767">
    <property type="entry name" value="PAS_fold"/>
</dbReference>
<evidence type="ECO:0000256" key="2">
    <source>
        <dbReference type="ARBA" id="ARBA00012438"/>
    </source>
</evidence>
<evidence type="ECO:0000313" key="12">
    <source>
        <dbReference type="Proteomes" id="UP000624703"/>
    </source>
</evidence>
<keyword evidence="8" id="KW-0902">Two-component regulatory system</keyword>
<keyword evidence="3" id="KW-0597">Phosphoprotein</keyword>
<feature type="domain" description="Histidine kinase" evidence="9">
    <location>
        <begin position="165"/>
        <end position="378"/>
    </location>
</feature>